<dbReference type="GO" id="GO:0005737">
    <property type="term" value="C:cytoplasm"/>
    <property type="evidence" value="ECO:0007669"/>
    <property type="project" value="UniProtKB-SubCell"/>
</dbReference>
<evidence type="ECO:0000256" key="9">
    <source>
        <dbReference type="ARBA" id="ARBA00024867"/>
    </source>
</evidence>
<evidence type="ECO:0000256" key="4">
    <source>
        <dbReference type="ARBA" id="ARBA00022553"/>
    </source>
</evidence>
<gene>
    <name evidence="13" type="ORF">SAMN05216521_1001255</name>
</gene>
<name>A0A1I0C610_9FIRM</name>
<dbReference type="RefSeq" id="WP_074661329.1">
    <property type="nucleotide sequence ID" value="NZ_FOIO01000001.1"/>
</dbReference>
<comment type="caution">
    <text evidence="13">The sequence shown here is derived from an EMBL/GenBank/DDBJ whole genome shotgun (WGS) entry which is preliminary data.</text>
</comment>
<dbReference type="InterPro" id="IPR020449">
    <property type="entry name" value="Tscrpt_reg_AraC-type_HTH"/>
</dbReference>
<sequence>MVWGGRSLLKVLIADDEINIILLIKSLIDRKKTAVEIIGEAGDGITALEMVRRLKPDVVITDIRMPGMSGMDLIQHVREEQIPVEFVIISGYSEFEYARSAIQYGVSDYLLKPIKKDELNDVLAKLESQRASRREQQMQFNLMEDRLASNNGILRKNLLQNLLTGDGKLFGQALEAGKDKDIFDFRGSCFTVAAVKLDCVSDSEYQVPEQAVETITVKIMRKLKACCHETEFIISRSWGYICLNYDGGESALDHICSELGEMLERTEYKNDLFEMTVGIGSQVSSLEYLSDSLDTAVKSVMLRIDLGVGSIIRHDRLPENYKKDSYPLPKEFEVKMERQVPLLVPGKLVLIGEEAMNRAVEGRYRYYRLYGLLEEMLERAGFVFSDIMKDYEIPDTEPYIRRLENCTTLNQLKQVWADYVSVSCELCQRQKDGMGSRPVRMIKEYIGEHYSENITLSDIADIVFLNPAYLSAMFKKETGQTLTQYLIDVRIDKAKEMLRNPEKSIGEIACLVGYQDERHFSKLFSKMTGVKPTEYRRFYV</sequence>
<dbReference type="GO" id="GO:0043565">
    <property type="term" value="F:sequence-specific DNA binding"/>
    <property type="evidence" value="ECO:0007669"/>
    <property type="project" value="InterPro"/>
</dbReference>
<keyword evidence="6" id="KW-0805">Transcription regulation</keyword>
<evidence type="ECO:0000256" key="6">
    <source>
        <dbReference type="ARBA" id="ARBA00023015"/>
    </source>
</evidence>
<dbReference type="InterPro" id="IPR009057">
    <property type="entry name" value="Homeodomain-like_sf"/>
</dbReference>
<dbReference type="InterPro" id="IPR001789">
    <property type="entry name" value="Sig_transdc_resp-reg_receiver"/>
</dbReference>
<organism evidence="13 14">
    <name type="scientific">Enterocloster clostridioformis</name>
    <dbReference type="NCBI Taxonomy" id="1531"/>
    <lineage>
        <taxon>Bacteria</taxon>
        <taxon>Bacillati</taxon>
        <taxon>Bacillota</taxon>
        <taxon>Clostridia</taxon>
        <taxon>Lachnospirales</taxon>
        <taxon>Lachnospiraceae</taxon>
        <taxon>Enterocloster</taxon>
    </lineage>
</organism>
<dbReference type="SMART" id="SM00342">
    <property type="entry name" value="HTH_ARAC"/>
    <property type="match status" value="1"/>
</dbReference>
<keyword evidence="8" id="KW-0804">Transcription</keyword>
<dbReference type="InterPro" id="IPR018060">
    <property type="entry name" value="HTH_AraC"/>
</dbReference>
<evidence type="ECO:0000256" key="1">
    <source>
        <dbReference type="ARBA" id="ARBA00004496"/>
    </source>
</evidence>
<dbReference type="PROSITE" id="PS00041">
    <property type="entry name" value="HTH_ARAC_FAMILY_1"/>
    <property type="match status" value="1"/>
</dbReference>
<keyword evidence="4 10" id="KW-0597">Phosphoprotein</keyword>
<dbReference type="AlphaFoldDB" id="A0A1I0C610"/>
<dbReference type="Gene3D" id="3.40.50.2300">
    <property type="match status" value="1"/>
</dbReference>
<dbReference type="PROSITE" id="PS01124">
    <property type="entry name" value="HTH_ARAC_FAMILY_2"/>
    <property type="match status" value="1"/>
</dbReference>
<dbReference type="Pfam" id="PF00072">
    <property type="entry name" value="Response_reg"/>
    <property type="match status" value="1"/>
</dbReference>
<dbReference type="PRINTS" id="PR00032">
    <property type="entry name" value="HTHARAC"/>
</dbReference>
<dbReference type="InterPro" id="IPR011006">
    <property type="entry name" value="CheY-like_superfamily"/>
</dbReference>
<evidence type="ECO:0000256" key="3">
    <source>
        <dbReference type="ARBA" id="ARBA00022490"/>
    </source>
</evidence>
<evidence type="ECO:0000256" key="10">
    <source>
        <dbReference type="PROSITE-ProRule" id="PRU00169"/>
    </source>
</evidence>
<keyword evidence="3" id="KW-0963">Cytoplasm</keyword>
<dbReference type="GO" id="GO:0000160">
    <property type="term" value="P:phosphorelay signal transduction system"/>
    <property type="evidence" value="ECO:0007669"/>
    <property type="project" value="UniProtKB-KW"/>
</dbReference>
<keyword evidence="5" id="KW-0902">Two-component regulatory system</keyword>
<feature type="modified residue" description="4-aspartylphosphate" evidence="10">
    <location>
        <position position="62"/>
    </location>
</feature>
<dbReference type="PROSITE" id="PS50110">
    <property type="entry name" value="RESPONSE_REGULATORY"/>
    <property type="match status" value="1"/>
</dbReference>
<evidence type="ECO:0000259" key="12">
    <source>
        <dbReference type="PROSITE" id="PS50110"/>
    </source>
</evidence>
<dbReference type="InterPro" id="IPR018062">
    <property type="entry name" value="HTH_AraC-typ_CS"/>
</dbReference>
<comment type="function">
    <text evidence="9">May play the central regulatory role in sporulation. It may be an element of the effector pathway responsible for the activation of sporulation genes in response to nutritional stress. Spo0A may act in concert with spo0H (a sigma factor) to control the expression of some genes that are critical to the sporulation process.</text>
</comment>
<evidence type="ECO:0000313" key="13">
    <source>
        <dbReference type="EMBL" id="SET14183.1"/>
    </source>
</evidence>
<evidence type="ECO:0000256" key="2">
    <source>
        <dbReference type="ARBA" id="ARBA00018672"/>
    </source>
</evidence>
<protein>
    <recommendedName>
        <fullName evidence="2">Stage 0 sporulation protein A homolog</fullName>
    </recommendedName>
</protein>
<reference evidence="13 14" key="1">
    <citation type="submission" date="2016-10" db="EMBL/GenBank/DDBJ databases">
        <authorList>
            <person name="Varghese N."/>
            <person name="Submissions S."/>
        </authorList>
    </citation>
    <scope>NUCLEOTIDE SEQUENCE [LARGE SCALE GENOMIC DNA]</scope>
    <source>
        <strain evidence="13 14">NLAE-zl-C196</strain>
    </source>
</reference>
<dbReference type="CDD" id="cd17536">
    <property type="entry name" value="REC_YesN-like"/>
    <property type="match status" value="1"/>
</dbReference>
<dbReference type="PANTHER" id="PTHR42713">
    <property type="entry name" value="HISTIDINE KINASE-RELATED"/>
    <property type="match status" value="1"/>
</dbReference>
<dbReference type="EMBL" id="FOIO01000001">
    <property type="protein sequence ID" value="SET14183.1"/>
    <property type="molecule type" value="Genomic_DNA"/>
</dbReference>
<dbReference type="PANTHER" id="PTHR42713:SF3">
    <property type="entry name" value="TRANSCRIPTIONAL REGULATORY PROTEIN HPTR"/>
    <property type="match status" value="1"/>
</dbReference>
<feature type="domain" description="HTH araC/xylS-type" evidence="11">
    <location>
        <begin position="440"/>
        <end position="538"/>
    </location>
</feature>
<evidence type="ECO:0000256" key="5">
    <source>
        <dbReference type="ARBA" id="ARBA00023012"/>
    </source>
</evidence>
<evidence type="ECO:0000259" key="11">
    <source>
        <dbReference type="PROSITE" id="PS01124"/>
    </source>
</evidence>
<dbReference type="SUPFAM" id="SSF46689">
    <property type="entry name" value="Homeodomain-like"/>
    <property type="match status" value="2"/>
</dbReference>
<proteinExistence type="predicted"/>
<accession>A0A1I0C610</accession>
<dbReference type="GO" id="GO:0003700">
    <property type="term" value="F:DNA-binding transcription factor activity"/>
    <property type="evidence" value="ECO:0007669"/>
    <property type="project" value="InterPro"/>
</dbReference>
<dbReference type="Proteomes" id="UP000182121">
    <property type="component" value="Unassembled WGS sequence"/>
</dbReference>
<keyword evidence="7" id="KW-0238">DNA-binding</keyword>
<evidence type="ECO:0000313" key="14">
    <source>
        <dbReference type="Proteomes" id="UP000182121"/>
    </source>
</evidence>
<evidence type="ECO:0000256" key="8">
    <source>
        <dbReference type="ARBA" id="ARBA00023163"/>
    </source>
</evidence>
<dbReference type="Pfam" id="PF12833">
    <property type="entry name" value="HTH_18"/>
    <property type="match status" value="1"/>
</dbReference>
<dbReference type="Gene3D" id="1.10.10.60">
    <property type="entry name" value="Homeodomain-like"/>
    <property type="match status" value="2"/>
</dbReference>
<feature type="domain" description="Response regulatory" evidence="12">
    <location>
        <begin position="10"/>
        <end position="127"/>
    </location>
</feature>
<dbReference type="InterPro" id="IPR051552">
    <property type="entry name" value="HptR"/>
</dbReference>
<comment type="subcellular location">
    <subcellularLocation>
        <location evidence="1">Cytoplasm</location>
    </subcellularLocation>
</comment>
<dbReference type="SUPFAM" id="SSF52172">
    <property type="entry name" value="CheY-like"/>
    <property type="match status" value="1"/>
</dbReference>
<dbReference type="SMART" id="SM00448">
    <property type="entry name" value="REC"/>
    <property type="match status" value="1"/>
</dbReference>
<evidence type="ECO:0000256" key="7">
    <source>
        <dbReference type="ARBA" id="ARBA00023125"/>
    </source>
</evidence>